<evidence type="ECO:0000313" key="2">
    <source>
        <dbReference type="Proteomes" id="UP000324222"/>
    </source>
</evidence>
<proteinExistence type="predicted"/>
<reference evidence="1 2" key="1">
    <citation type="submission" date="2019-05" db="EMBL/GenBank/DDBJ databases">
        <title>Another draft genome of Portunus trituberculatus and its Hox gene families provides insights of decapod evolution.</title>
        <authorList>
            <person name="Jeong J.-H."/>
            <person name="Song I."/>
            <person name="Kim S."/>
            <person name="Choi T."/>
            <person name="Kim D."/>
            <person name="Ryu S."/>
            <person name="Kim W."/>
        </authorList>
    </citation>
    <scope>NUCLEOTIDE SEQUENCE [LARGE SCALE GENOMIC DNA]</scope>
    <source>
        <tissue evidence="1">Muscle</tissue>
    </source>
</reference>
<organism evidence="1 2">
    <name type="scientific">Portunus trituberculatus</name>
    <name type="common">Swimming crab</name>
    <name type="synonym">Neptunus trituberculatus</name>
    <dbReference type="NCBI Taxonomy" id="210409"/>
    <lineage>
        <taxon>Eukaryota</taxon>
        <taxon>Metazoa</taxon>
        <taxon>Ecdysozoa</taxon>
        <taxon>Arthropoda</taxon>
        <taxon>Crustacea</taxon>
        <taxon>Multicrustacea</taxon>
        <taxon>Malacostraca</taxon>
        <taxon>Eumalacostraca</taxon>
        <taxon>Eucarida</taxon>
        <taxon>Decapoda</taxon>
        <taxon>Pleocyemata</taxon>
        <taxon>Brachyura</taxon>
        <taxon>Eubrachyura</taxon>
        <taxon>Portunoidea</taxon>
        <taxon>Portunidae</taxon>
        <taxon>Portuninae</taxon>
        <taxon>Portunus</taxon>
    </lineage>
</organism>
<dbReference type="AlphaFoldDB" id="A0A5B7FBI0"/>
<keyword evidence="2" id="KW-1185">Reference proteome</keyword>
<protein>
    <submittedName>
        <fullName evidence="1">Uncharacterized protein</fullName>
    </submittedName>
</protein>
<sequence>MPGEKSIMKKSHLRKNRIKEEKKCHCYCCLLVVLSRLRQIKTNKELEEEEEKEKEERGVACLSRCQRVRRRKGTKERSVIATVDVALVAKREKKKWRKSVDNITVKEEEK</sequence>
<dbReference type="Proteomes" id="UP000324222">
    <property type="component" value="Unassembled WGS sequence"/>
</dbReference>
<comment type="caution">
    <text evidence="1">The sequence shown here is derived from an EMBL/GenBank/DDBJ whole genome shotgun (WGS) entry which is preliminary data.</text>
</comment>
<evidence type="ECO:0000313" key="1">
    <source>
        <dbReference type="EMBL" id="MPC41844.1"/>
    </source>
</evidence>
<gene>
    <name evidence="1" type="ORF">E2C01_035451</name>
</gene>
<accession>A0A5B7FBI0</accession>
<dbReference type="EMBL" id="VSRR010005206">
    <property type="protein sequence ID" value="MPC41844.1"/>
    <property type="molecule type" value="Genomic_DNA"/>
</dbReference>
<name>A0A5B7FBI0_PORTR</name>